<accession>A0A9W6YKW9</accession>
<gene>
    <name evidence="1" type="ORF">Pfra01_002836700</name>
</gene>
<dbReference type="EMBL" id="BSXT01008817">
    <property type="protein sequence ID" value="GMF67332.1"/>
    <property type="molecule type" value="Genomic_DNA"/>
</dbReference>
<keyword evidence="2" id="KW-1185">Reference proteome</keyword>
<proteinExistence type="predicted"/>
<protein>
    <submittedName>
        <fullName evidence="1">Unnamed protein product</fullName>
    </submittedName>
</protein>
<dbReference type="AlphaFoldDB" id="A0A9W6YKW9"/>
<name>A0A9W6YKW9_9STRA</name>
<dbReference type="Proteomes" id="UP001165121">
    <property type="component" value="Unassembled WGS sequence"/>
</dbReference>
<reference evidence="1" key="1">
    <citation type="submission" date="2023-04" db="EMBL/GenBank/DDBJ databases">
        <title>Phytophthora fragariaefolia NBRC 109709.</title>
        <authorList>
            <person name="Ichikawa N."/>
            <person name="Sato H."/>
            <person name="Tonouchi N."/>
        </authorList>
    </citation>
    <scope>NUCLEOTIDE SEQUENCE</scope>
    <source>
        <strain evidence="1">NBRC 109709</strain>
    </source>
</reference>
<sequence length="107" mass="12510">MGLPEALYILVETDSAFAWMEMEKKCAWHPHTIWQRQGGYRQQNSFRVQNASARRSDNGQNLKLIPTTTCKFRKMQVRSERVSELLLRPGPEQVAQKIRTVSKNDKY</sequence>
<evidence type="ECO:0000313" key="1">
    <source>
        <dbReference type="EMBL" id="GMF67332.1"/>
    </source>
</evidence>
<evidence type="ECO:0000313" key="2">
    <source>
        <dbReference type="Proteomes" id="UP001165121"/>
    </source>
</evidence>
<comment type="caution">
    <text evidence="1">The sequence shown here is derived from an EMBL/GenBank/DDBJ whole genome shotgun (WGS) entry which is preliminary data.</text>
</comment>
<organism evidence="1 2">
    <name type="scientific">Phytophthora fragariaefolia</name>
    <dbReference type="NCBI Taxonomy" id="1490495"/>
    <lineage>
        <taxon>Eukaryota</taxon>
        <taxon>Sar</taxon>
        <taxon>Stramenopiles</taxon>
        <taxon>Oomycota</taxon>
        <taxon>Peronosporomycetes</taxon>
        <taxon>Peronosporales</taxon>
        <taxon>Peronosporaceae</taxon>
        <taxon>Phytophthora</taxon>
    </lineage>
</organism>